<keyword evidence="3" id="KW-1185">Reference proteome</keyword>
<dbReference type="InterPro" id="IPR020635">
    <property type="entry name" value="Tyr_kinase_cat_dom"/>
</dbReference>
<dbReference type="SMART" id="SM00219">
    <property type="entry name" value="TyrKc"/>
    <property type="match status" value="1"/>
</dbReference>
<proteinExistence type="predicted"/>
<evidence type="ECO:0000313" key="2">
    <source>
        <dbReference type="EMBL" id="OAQ24613.1"/>
    </source>
</evidence>
<keyword evidence="2" id="KW-0418">Kinase</keyword>
<dbReference type="InterPro" id="IPR059179">
    <property type="entry name" value="MLKL-like_MCAfunc"/>
</dbReference>
<evidence type="ECO:0000313" key="3">
    <source>
        <dbReference type="Proteomes" id="UP000078512"/>
    </source>
</evidence>
<dbReference type="InterPro" id="IPR008266">
    <property type="entry name" value="Tyr_kinase_AS"/>
</dbReference>
<dbReference type="CDD" id="cd21037">
    <property type="entry name" value="MLKL_NTD"/>
    <property type="match status" value="1"/>
</dbReference>
<dbReference type="Gene3D" id="1.10.510.10">
    <property type="entry name" value="Transferase(Phosphotransferase) domain 1"/>
    <property type="match status" value="1"/>
</dbReference>
<dbReference type="InterPro" id="IPR001245">
    <property type="entry name" value="Ser-Thr/Tyr_kinase_cat_dom"/>
</dbReference>
<evidence type="ECO:0000259" key="1">
    <source>
        <dbReference type="PROSITE" id="PS50011"/>
    </source>
</evidence>
<dbReference type="STRING" id="1314771.A0A197JHZ9"/>
<keyword evidence="2" id="KW-0808">Transferase</keyword>
<dbReference type="Proteomes" id="UP000078512">
    <property type="component" value="Unassembled WGS sequence"/>
</dbReference>
<dbReference type="PROSITE" id="PS00109">
    <property type="entry name" value="PROTEIN_KINASE_TYR"/>
    <property type="match status" value="1"/>
</dbReference>
<dbReference type="SUPFAM" id="SSF56112">
    <property type="entry name" value="Protein kinase-like (PK-like)"/>
    <property type="match status" value="1"/>
</dbReference>
<dbReference type="Gene3D" id="3.30.200.20">
    <property type="entry name" value="Phosphorylase Kinase, domain 1"/>
    <property type="match status" value="1"/>
</dbReference>
<dbReference type="GO" id="GO:0007166">
    <property type="term" value="P:cell surface receptor signaling pathway"/>
    <property type="evidence" value="ECO:0007669"/>
    <property type="project" value="InterPro"/>
</dbReference>
<dbReference type="GO" id="GO:0004674">
    <property type="term" value="F:protein serine/threonine kinase activity"/>
    <property type="evidence" value="ECO:0007669"/>
    <property type="project" value="TreeGrafter"/>
</dbReference>
<dbReference type="Gene3D" id="1.20.930.20">
    <property type="entry name" value="Adaptor protein Cbl, N-terminal domain"/>
    <property type="match status" value="1"/>
</dbReference>
<dbReference type="InterPro" id="IPR036537">
    <property type="entry name" value="Adaptor_Cbl_N_dom_sf"/>
</dbReference>
<name>A0A197JHZ9_9FUNG</name>
<dbReference type="InterPro" id="IPR011009">
    <property type="entry name" value="Kinase-like_dom_sf"/>
</dbReference>
<feature type="domain" description="Protein kinase" evidence="1">
    <location>
        <begin position="159"/>
        <end position="409"/>
    </location>
</feature>
<dbReference type="EMBL" id="KV442091">
    <property type="protein sequence ID" value="OAQ24613.1"/>
    <property type="molecule type" value="Genomic_DNA"/>
</dbReference>
<dbReference type="InterPro" id="IPR051681">
    <property type="entry name" value="Ser/Thr_Kinases-Pseudokinases"/>
</dbReference>
<dbReference type="AlphaFoldDB" id="A0A197JHZ9"/>
<dbReference type="GO" id="GO:0004713">
    <property type="term" value="F:protein tyrosine kinase activity"/>
    <property type="evidence" value="ECO:0007669"/>
    <property type="project" value="InterPro"/>
</dbReference>
<dbReference type="Pfam" id="PF07714">
    <property type="entry name" value="PK_Tyr_Ser-Thr"/>
    <property type="match status" value="1"/>
</dbReference>
<protein>
    <submittedName>
        <fullName evidence="2">Kinase-like protein</fullName>
    </submittedName>
</protein>
<gene>
    <name evidence="2" type="ORF">K457DRAFT_23952</name>
</gene>
<accession>A0A197JHZ9</accession>
<dbReference type="OrthoDB" id="3269467at2759"/>
<organism evidence="2 3">
    <name type="scientific">Linnemannia elongata AG-77</name>
    <dbReference type="NCBI Taxonomy" id="1314771"/>
    <lineage>
        <taxon>Eukaryota</taxon>
        <taxon>Fungi</taxon>
        <taxon>Fungi incertae sedis</taxon>
        <taxon>Mucoromycota</taxon>
        <taxon>Mortierellomycotina</taxon>
        <taxon>Mortierellomycetes</taxon>
        <taxon>Mortierellales</taxon>
        <taxon>Mortierellaceae</taxon>
        <taxon>Linnemannia</taxon>
    </lineage>
</organism>
<sequence length="415" mass="46291">MADITNVVLTLVTSISRAAGRARVNRRSCAALAVQCNSVSRRLERGELGSPTDPRLEELVATLAACNADLTKFSGLGFLLRLIRSGEVAEILTGHSENLDKWLSLAKEELSDEELREERRGAIRFKREVLKRQDEGIVILKSKTSVLVPEVPPLLRAKLEIGAEVGKFPFGTIYTGVYDGNPVYVRKISDEVTRDHLDLIMSSVRLSKCLIDCQNVCRVIGVCQGVMIVTDATTHGPLSKLSNMDDKQKVAIAYKVADALMAIHDVKTDTECVVHRDIRAENILINQHPGQDDELVPKITGFEMCKQNTTRTGNYPDIDEHFRRWWSPERTNKHGTSPASDVFAFGVLMYEISTGMEPECVGDLVKLEDMRICSQYTALMERCLDSHYNSRPSMCAVAEELLSIQNILLAKRTEL</sequence>
<dbReference type="PANTHER" id="PTHR44329">
    <property type="entry name" value="SERINE/THREONINE-PROTEIN KINASE TNNI3K-RELATED"/>
    <property type="match status" value="1"/>
</dbReference>
<dbReference type="GO" id="GO:0005524">
    <property type="term" value="F:ATP binding"/>
    <property type="evidence" value="ECO:0007669"/>
    <property type="project" value="InterPro"/>
</dbReference>
<dbReference type="PROSITE" id="PS50011">
    <property type="entry name" value="PROTEIN_KINASE_DOM"/>
    <property type="match status" value="1"/>
</dbReference>
<dbReference type="InterPro" id="IPR000719">
    <property type="entry name" value="Prot_kinase_dom"/>
</dbReference>
<reference evidence="2 3" key="1">
    <citation type="submission" date="2016-05" db="EMBL/GenBank/DDBJ databases">
        <title>Genome sequencing reveals origins of a unique bacterial endosymbiosis in the earliest lineages of terrestrial Fungi.</title>
        <authorList>
            <consortium name="DOE Joint Genome Institute"/>
            <person name="Uehling J."/>
            <person name="Gryganskyi A."/>
            <person name="Hameed K."/>
            <person name="Tschaplinski T."/>
            <person name="Misztal P."/>
            <person name="Wu S."/>
            <person name="Desiro A."/>
            <person name="Vande Pol N."/>
            <person name="Du Z.-Y."/>
            <person name="Zienkiewicz A."/>
            <person name="Zienkiewicz K."/>
            <person name="Morin E."/>
            <person name="Tisserant E."/>
            <person name="Splivallo R."/>
            <person name="Hainaut M."/>
            <person name="Henrissat B."/>
            <person name="Ohm R."/>
            <person name="Kuo A."/>
            <person name="Yan J."/>
            <person name="Lipzen A."/>
            <person name="Nolan M."/>
            <person name="Labutti K."/>
            <person name="Barry K."/>
            <person name="Goldstein A."/>
            <person name="Labbe J."/>
            <person name="Schadt C."/>
            <person name="Tuskan G."/>
            <person name="Grigoriev I."/>
            <person name="Martin F."/>
            <person name="Vilgalys R."/>
            <person name="Bonito G."/>
        </authorList>
    </citation>
    <scope>NUCLEOTIDE SEQUENCE [LARGE SCALE GENOMIC DNA]</scope>
    <source>
        <strain evidence="2 3">AG-77</strain>
    </source>
</reference>